<protein>
    <submittedName>
        <fullName evidence="7">Glutamine synthetase</fullName>
    </submittedName>
</protein>
<dbReference type="PANTHER" id="PTHR43785:SF12">
    <property type="entry name" value="TYPE-1 GLUTAMINE SYNTHETASE 2"/>
    <property type="match status" value="1"/>
</dbReference>
<accession>A0A8J7M697</accession>
<evidence type="ECO:0000256" key="2">
    <source>
        <dbReference type="ARBA" id="ARBA00022598"/>
    </source>
</evidence>
<comment type="caution">
    <text evidence="7">The sequence shown here is derived from an EMBL/GenBank/DDBJ whole genome shotgun (WGS) entry which is preliminary data.</text>
</comment>
<feature type="domain" description="GS catalytic" evidence="6">
    <location>
        <begin position="118"/>
        <end position="449"/>
    </location>
</feature>
<reference evidence="7" key="1">
    <citation type="submission" date="2020-12" db="EMBL/GenBank/DDBJ databases">
        <title>Bacterial taxonomy.</title>
        <authorList>
            <person name="Pan X."/>
        </authorList>
    </citation>
    <scope>NUCLEOTIDE SEQUENCE</scope>
    <source>
        <strain evidence="7">M0105</strain>
    </source>
</reference>
<keyword evidence="3" id="KW-0460">Magnesium</keyword>
<name>A0A8J7M697_9RHOB</name>
<dbReference type="InterPro" id="IPR027303">
    <property type="entry name" value="Gln_synth_gly_rich_site"/>
</dbReference>
<evidence type="ECO:0000313" key="7">
    <source>
        <dbReference type="EMBL" id="MBK0398632.1"/>
    </source>
</evidence>
<dbReference type="PROSITE" id="PS51987">
    <property type="entry name" value="GS_CATALYTIC"/>
    <property type="match status" value="1"/>
</dbReference>
<dbReference type="GO" id="GO:0006542">
    <property type="term" value="P:glutamine biosynthetic process"/>
    <property type="evidence" value="ECO:0007669"/>
    <property type="project" value="InterPro"/>
</dbReference>
<sequence length="449" mass="48812">MTFAEQLAAFRDEFPRIEVAEVYVTDLNGVPRGKLVPIDMLAKMGDGGMKLPISTLGLDIFGADVPKNAIALEVGDPDGVLRPLPETLAPMLWAKRPTAQMQCMMLNETGDAVCDYDPRGVLARVVERAVAMKLTPVMALELEFYLIDPEHPLPPKNPVAGGRLSRAQLYDMSVIRAFEPVLSEITEAAQALGAPAETAICEFGAGQFEMNLRHVEDALEACDHMVALKRAIRGVARAHSMDASFMPKPFGDMAGSGQHIHLSLLDETGRNIFDGGGKAPNQTVRHAVAGMLESMADTMLLYAPHHNSYRRLLPGSYAPVVKAWGIDNRGTAVRVPETSGKGARIEHRVSGSDANAYLMAAAVLAGALDGIQRGLEPPEPTYGEASEEHGELLPISWVMAEQAFANSDFVEGWLGAEFQRIYATIKRQERTTLMGRVSDVEYDAYLRTV</sequence>
<dbReference type="SUPFAM" id="SSF55931">
    <property type="entry name" value="Glutamine synthetase/guanido kinase"/>
    <property type="match status" value="1"/>
</dbReference>
<dbReference type="Proteomes" id="UP000655420">
    <property type="component" value="Unassembled WGS sequence"/>
</dbReference>
<dbReference type="GO" id="GO:0004356">
    <property type="term" value="F:glutamine synthetase activity"/>
    <property type="evidence" value="ECO:0007669"/>
    <property type="project" value="InterPro"/>
</dbReference>
<dbReference type="Gene3D" id="3.10.20.70">
    <property type="entry name" value="Glutamine synthetase, N-terminal domain"/>
    <property type="match status" value="1"/>
</dbReference>
<dbReference type="Gene3D" id="3.30.590.10">
    <property type="entry name" value="Glutamine synthetase/guanido kinase, catalytic domain"/>
    <property type="match status" value="1"/>
</dbReference>
<dbReference type="InterPro" id="IPR008146">
    <property type="entry name" value="Gln_synth_cat_dom"/>
</dbReference>
<evidence type="ECO:0000313" key="8">
    <source>
        <dbReference type="Proteomes" id="UP000655420"/>
    </source>
</evidence>
<evidence type="ECO:0000256" key="4">
    <source>
        <dbReference type="PROSITE-ProRule" id="PRU01331"/>
    </source>
</evidence>
<evidence type="ECO:0000256" key="3">
    <source>
        <dbReference type="ARBA" id="ARBA00022842"/>
    </source>
</evidence>
<dbReference type="PROSITE" id="PS00181">
    <property type="entry name" value="GLNA_ATP"/>
    <property type="match status" value="1"/>
</dbReference>
<dbReference type="RefSeq" id="WP_200608074.1">
    <property type="nucleotide sequence ID" value="NZ_JAEHHL010000002.1"/>
</dbReference>
<evidence type="ECO:0000259" key="6">
    <source>
        <dbReference type="PROSITE" id="PS51987"/>
    </source>
</evidence>
<dbReference type="PANTHER" id="PTHR43785">
    <property type="entry name" value="GAMMA-GLUTAMYLPUTRESCINE SYNTHETASE"/>
    <property type="match status" value="1"/>
</dbReference>
<dbReference type="SMART" id="SM01230">
    <property type="entry name" value="Gln-synt_C"/>
    <property type="match status" value="1"/>
</dbReference>
<organism evidence="7 8">
    <name type="scientific">Thermohalobaculum xanthum</name>
    <dbReference type="NCBI Taxonomy" id="2753746"/>
    <lineage>
        <taxon>Bacteria</taxon>
        <taxon>Pseudomonadati</taxon>
        <taxon>Pseudomonadota</taxon>
        <taxon>Alphaproteobacteria</taxon>
        <taxon>Rhodobacterales</taxon>
        <taxon>Paracoccaceae</taxon>
        <taxon>Thermohalobaculum</taxon>
    </lineage>
</organism>
<evidence type="ECO:0000256" key="5">
    <source>
        <dbReference type="RuleBase" id="RU000384"/>
    </source>
</evidence>
<dbReference type="Pfam" id="PF00120">
    <property type="entry name" value="Gln-synt_C"/>
    <property type="match status" value="1"/>
</dbReference>
<evidence type="ECO:0000256" key="1">
    <source>
        <dbReference type="ARBA" id="ARBA00001946"/>
    </source>
</evidence>
<keyword evidence="8" id="KW-1185">Reference proteome</keyword>
<comment type="similarity">
    <text evidence="4 5">Belongs to the glutamine synthetase family.</text>
</comment>
<dbReference type="AlphaFoldDB" id="A0A8J7M697"/>
<dbReference type="InterPro" id="IPR014746">
    <property type="entry name" value="Gln_synth/guanido_kin_cat_dom"/>
</dbReference>
<dbReference type="EMBL" id="JAEHHL010000002">
    <property type="protein sequence ID" value="MBK0398632.1"/>
    <property type="molecule type" value="Genomic_DNA"/>
</dbReference>
<keyword evidence="2" id="KW-0436">Ligase</keyword>
<dbReference type="SUPFAM" id="SSF54368">
    <property type="entry name" value="Glutamine synthetase, N-terminal domain"/>
    <property type="match status" value="1"/>
</dbReference>
<gene>
    <name evidence="7" type="ORF">H0I76_05490</name>
</gene>
<dbReference type="InterPro" id="IPR036651">
    <property type="entry name" value="Gln_synt_N_sf"/>
</dbReference>
<dbReference type="GO" id="GO:0006598">
    <property type="term" value="P:polyamine catabolic process"/>
    <property type="evidence" value="ECO:0007669"/>
    <property type="project" value="TreeGrafter"/>
</dbReference>
<comment type="cofactor">
    <cofactor evidence="1">
        <name>Mg(2+)</name>
        <dbReference type="ChEBI" id="CHEBI:18420"/>
    </cofactor>
</comment>
<proteinExistence type="inferred from homology"/>